<keyword evidence="5" id="KW-1185">Reference proteome</keyword>
<dbReference type="GO" id="GO:0032259">
    <property type="term" value="P:methylation"/>
    <property type="evidence" value="ECO:0007669"/>
    <property type="project" value="UniProtKB-KW"/>
</dbReference>
<dbReference type="SUPFAM" id="SSF53335">
    <property type="entry name" value="S-adenosyl-L-methionine-dependent methyltransferases"/>
    <property type="match status" value="1"/>
</dbReference>
<keyword evidence="3" id="KW-0949">S-adenosyl-L-methionine</keyword>
<dbReference type="InterPro" id="IPR029063">
    <property type="entry name" value="SAM-dependent_MTases_sf"/>
</dbReference>
<dbReference type="AlphaFoldDB" id="A0A6I4HY80"/>
<organism evidence="4 5">
    <name type="scientific">Mucilaginibacter ginkgonis</name>
    <dbReference type="NCBI Taxonomy" id="2682091"/>
    <lineage>
        <taxon>Bacteria</taxon>
        <taxon>Pseudomonadati</taxon>
        <taxon>Bacteroidota</taxon>
        <taxon>Sphingobacteriia</taxon>
        <taxon>Sphingobacteriales</taxon>
        <taxon>Sphingobacteriaceae</taxon>
        <taxon>Mucilaginibacter</taxon>
    </lineage>
</organism>
<dbReference type="GO" id="GO:0008171">
    <property type="term" value="F:O-methyltransferase activity"/>
    <property type="evidence" value="ECO:0007669"/>
    <property type="project" value="InterPro"/>
</dbReference>
<dbReference type="KEGG" id="mgik:GO620_015900"/>
<dbReference type="CDD" id="cd02440">
    <property type="entry name" value="AdoMet_MTases"/>
    <property type="match status" value="1"/>
</dbReference>
<dbReference type="Pfam" id="PF01596">
    <property type="entry name" value="Methyltransf_3"/>
    <property type="match status" value="1"/>
</dbReference>
<dbReference type="PANTHER" id="PTHR10509:SF14">
    <property type="entry name" value="CAFFEOYL-COA O-METHYLTRANSFERASE 3-RELATED"/>
    <property type="match status" value="1"/>
</dbReference>
<evidence type="ECO:0000256" key="3">
    <source>
        <dbReference type="ARBA" id="ARBA00022691"/>
    </source>
</evidence>
<gene>
    <name evidence="4" type="ORF">GO620_015900</name>
</gene>
<dbReference type="PANTHER" id="PTHR10509">
    <property type="entry name" value="O-METHYLTRANSFERASE-RELATED"/>
    <property type="match status" value="1"/>
</dbReference>
<dbReference type="InterPro" id="IPR050362">
    <property type="entry name" value="Cation-dep_OMT"/>
</dbReference>
<dbReference type="RefSeq" id="WP_157524755.1">
    <property type="nucleotide sequence ID" value="NZ_CP066775.1"/>
</dbReference>
<keyword evidence="1 4" id="KW-0489">Methyltransferase</keyword>
<evidence type="ECO:0000256" key="1">
    <source>
        <dbReference type="ARBA" id="ARBA00022603"/>
    </source>
</evidence>
<dbReference type="EMBL" id="CP066775">
    <property type="protein sequence ID" value="QQL49634.1"/>
    <property type="molecule type" value="Genomic_DNA"/>
</dbReference>
<evidence type="ECO:0000313" key="4">
    <source>
        <dbReference type="EMBL" id="QQL49634.1"/>
    </source>
</evidence>
<accession>A0A6I4HY80</accession>
<sequence length="212" mass="24154">MEILDLNLQNYLDNHCDAEPEALQTINRETYVKVLKPHMLSGHYQGRLLSMLSKMMQPERILEIGTYTGYSAICLAEGLAENGVLDTIEANAEMEPLIRKNFELAKTGDKIRLHMGEALPRILKFEDNLFNFVFIDADKKNNINYFESVIPKVKPAGLIIIDNVLWKGKVYGEANDADTQNIRKLNDLVAKDTRVEKLILPVRDGILLIRKK</sequence>
<evidence type="ECO:0000256" key="2">
    <source>
        <dbReference type="ARBA" id="ARBA00022679"/>
    </source>
</evidence>
<dbReference type="PROSITE" id="PS51682">
    <property type="entry name" value="SAM_OMT_I"/>
    <property type="match status" value="1"/>
</dbReference>
<dbReference type="InterPro" id="IPR002935">
    <property type="entry name" value="SAM_O-MeTrfase"/>
</dbReference>
<dbReference type="Gene3D" id="3.40.50.150">
    <property type="entry name" value="Vaccinia Virus protein VP39"/>
    <property type="match status" value="1"/>
</dbReference>
<name>A0A6I4HY80_9SPHI</name>
<evidence type="ECO:0000313" key="5">
    <source>
        <dbReference type="Proteomes" id="UP000429232"/>
    </source>
</evidence>
<protein>
    <submittedName>
        <fullName evidence="4">O-methyltransferase</fullName>
    </submittedName>
</protein>
<dbReference type="GO" id="GO:0008757">
    <property type="term" value="F:S-adenosylmethionine-dependent methyltransferase activity"/>
    <property type="evidence" value="ECO:0007669"/>
    <property type="project" value="TreeGrafter"/>
</dbReference>
<proteinExistence type="predicted"/>
<reference evidence="4 5" key="1">
    <citation type="submission" date="2020-12" db="EMBL/GenBank/DDBJ databases">
        <title>HMF7856_wgs.fasta genome submission.</title>
        <authorList>
            <person name="Kang H."/>
            <person name="Kim H."/>
            <person name="Joh K."/>
        </authorList>
    </citation>
    <scope>NUCLEOTIDE SEQUENCE [LARGE SCALE GENOMIC DNA]</scope>
    <source>
        <strain evidence="4 5">HMF7856</strain>
    </source>
</reference>
<keyword evidence="2 4" id="KW-0808">Transferase</keyword>
<dbReference type="Proteomes" id="UP000429232">
    <property type="component" value="Chromosome"/>
</dbReference>